<feature type="compositionally biased region" description="Polar residues" evidence="1">
    <location>
        <begin position="10"/>
        <end position="24"/>
    </location>
</feature>
<dbReference type="EMBL" id="GBXM01047584">
    <property type="protein sequence ID" value="JAH60993.1"/>
    <property type="molecule type" value="Transcribed_RNA"/>
</dbReference>
<reference evidence="2" key="1">
    <citation type="submission" date="2014-11" db="EMBL/GenBank/DDBJ databases">
        <authorList>
            <person name="Amaro Gonzalez C."/>
        </authorList>
    </citation>
    <scope>NUCLEOTIDE SEQUENCE</scope>
</reference>
<accession>A0A0E9U7R5</accession>
<dbReference type="AlphaFoldDB" id="A0A0E9U7R5"/>
<organism evidence="2">
    <name type="scientific">Anguilla anguilla</name>
    <name type="common">European freshwater eel</name>
    <name type="synonym">Muraena anguilla</name>
    <dbReference type="NCBI Taxonomy" id="7936"/>
    <lineage>
        <taxon>Eukaryota</taxon>
        <taxon>Metazoa</taxon>
        <taxon>Chordata</taxon>
        <taxon>Craniata</taxon>
        <taxon>Vertebrata</taxon>
        <taxon>Euteleostomi</taxon>
        <taxon>Actinopterygii</taxon>
        <taxon>Neopterygii</taxon>
        <taxon>Teleostei</taxon>
        <taxon>Anguilliformes</taxon>
        <taxon>Anguillidae</taxon>
        <taxon>Anguilla</taxon>
    </lineage>
</organism>
<evidence type="ECO:0000256" key="1">
    <source>
        <dbReference type="SAM" id="MobiDB-lite"/>
    </source>
</evidence>
<feature type="region of interest" description="Disordered" evidence="1">
    <location>
        <begin position="1"/>
        <end position="34"/>
    </location>
</feature>
<reference evidence="2" key="2">
    <citation type="journal article" date="2015" name="Fish Shellfish Immunol.">
        <title>Early steps in the European eel (Anguilla anguilla)-Vibrio vulnificus interaction in the gills: Role of the RtxA13 toxin.</title>
        <authorList>
            <person name="Callol A."/>
            <person name="Pajuelo D."/>
            <person name="Ebbesson L."/>
            <person name="Teles M."/>
            <person name="MacKenzie S."/>
            <person name="Amaro C."/>
        </authorList>
    </citation>
    <scope>NUCLEOTIDE SEQUENCE</scope>
</reference>
<proteinExistence type="predicted"/>
<sequence length="34" mass="3646">MGPSTAAAVTGSTQRCSQNPQRPSVYQRRKHGTS</sequence>
<protein>
    <submittedName>
        <fullName evidence="2">Uncharacterized protein</fullName>
    </submittedName>
</protein>
<evidence type="ECO:0000313" key="2">
    <source>
        <dbReference type="EMBL" id="JAH60993.1"/>
    </source>
</evidence>
<name>A0A0E9U7R5_ANGAN</name>